<evidence type="ECO:0000256" key="1">
    <source>
        <dbReference type="SAM" id="Phobius"/>
    </source>
</evidence>
<evidence type="ECO:0000313" key="2">
    <source>
        <dbReference type="EMBL" id="MEA3571451.1"/>
    </source>
</evidence>
<dbReference type="EMBL" id="JAYERP010000001">
    <property type="protein sequence ID" value="MEA3571451.1"/>
    <property type="molecule type" value="Genomic_DNA"/>
</dbReference>
<feature type="transmembrane region" description="Helical" evidence="1">
    <location>
        <begin position="34"/>
        <end position="56"/>
    </location>
</feature>
<keyword evidence="1" id="KW-1133">Transmembrane helix</keyword>
<keyword evidence="3" id="KW-1185">Reference proteome</keyword>
<protein>
    <submittedName>
        <fullName evidence="2">Uncharacterized protein</fullName>
    </submittedName>
</protein>
<accession>A0ABU5PNC7</accession>
<comment type="caution">
    <text evidence="2">The sequence shown here is derived from an EMBL/GenBank/DDBJ whole genome shotgun (WGS) entry which is preliminary data.</text>
</comment>
<reference evidence="2 3" key="1">
    <citation type="submission" date="2023-12" db="EMBL/GenBank/DDBJ databases">
        <title>Whole genome sequencing of Paenibacillus phoenicis isolated from the Phoenix Mars Lander spacecraft assembly facility.</title>
        <authorList>
            <person name="Garcia A."/>
            <person name="Venkateswaran K."/>
        </authorList>
    </citation>
    <scope>NUCLEOTIDE SEQUENCE [LARGE SCALE GENOMIC DNA]</scope>
    <source>
        <strain evidence="2 3">3PO2SA</strain>
    </source>
</reference>
<organism evidence="2 3">
    <name type="scientific">Paenibacillus phoenicis</name>
    <dbReference type="NCBI Taxonomy" id="554117"/>
    <lineage>
        <taxon>Bacteria</taxon>
        <taxon>Bacillati</taxon>
        <taxon>Bacillota</taxon>
        <taxon>Bacilli</taxon>
        <taxon>Bacillales</taxon>
        <taxon>Paenibacillaceae</taxon>
        <taxon>Paenibacillus</taxon>
    </lineage>
</organism>
<keyword evidence="1" id="KW-0472">Membrane</keyword>
<dbReference type="RefSeq" id="WP_009223691.1">
    <property type="nucleotide sequence ID" value="NZ_CBCSKM010000001.1"/>
</dbReference>
<sequence>MTSSYIGLLLLIAFNCWRDREALREGGALSRWAFYSVMAASFGILIYVTWSSQVFYPTEWLGRVLQPLVPFDHHH</sequence>
<name>A0ABU5PNC7_9BACL</name>
<evidence type="ECO:0000313" key="3">
    <source>
        <dbReference type="Proteomes" id="UP001292216"/>
    </source>
</evidence>
<proteinExistence type="predicted"/>
<keyword evidence="1" id="KW-0812">Transmembrane</keyword>
<dbReference type="Proteomes" id="UP001292216">
    <property type="component" value="Unassembled WGS sequence"/>
</dbReference>
<gene>
    <name evidence="2" type="ORF">U9M73_15975</name>
</gene>